<dbReference type="GO" id="GO:0003723">
    <property type="term" value="F:RNA binding"/>
    <property type="evidence" value="ECO:0007669"/>
    <property type="project" value="InterPro"/>
</dbReference>
<dbReference type="Gene3D" id="3.30.1370.10">
    <property type="entry name" value="K Homology domain, type 1"/>
    <property type="match status" value="1"/>
</dbReference>
<dbReference type="EMBL" id="CAJNNW010018237">
    <property type="protein sequence ID" value="CAE8662591.1"/>
    <property type="molecule type" value="Genomic_DNA"/>
</dbReference>
<feature type="region of interest" description="Disordered" evidence="1">
    <location>
        <begin position="357"/>
        <end position="378"/>
    </location>
</feature>
<reference evidence="3" key="1">
    <citation type="submission" date="2021-02" db="EMBL/GenBank/DDBJ databases">
        <authorList>
            <person name="Dougan E. K."/>
            <person name="Rhodes N."/>
            <person name="Thang M."/>
            <person name="Chan C."/>
        </authorList>
    </citation>
    <scope>NUCLEOTIDE SEQUENCE</scope>
</reference>
<feature type="region of interest" description="Disordered" evidence="1">
    <location>
        <begin position="407"/>
        <end position="433"/>
    </location>
</feature>
<dbReference type="PANTHER" id="PTHR15744:SF0">
    <property type="entry name" value="KH HOMOLOGY DOMAIN-CONTAINING PROTEIN 4"/>
    <property type="match status" value="1"/>
</dbReference>
<feature type="domain" description="KHDC4/BBP-like KH-domain type I" evidence="2">
    <location>
        <begin position="250"/>
        <end position="324"/>
    </location>
</feature>
<protein>
    <recommendedName>
        <fullName evidence="2">KHDC4/BBP-like KH-domain type I domain-containing protein</fullName>
    </recommendedName>
</protein>
<dbReference type="InterPro" id="IPR031121">
    <property type="entry name" value="RIK/BLOM7"/>
</dbReference>
<gene>
    <name evidence="3" type="ORF">PGLA2088_LOCUS14945</name>
</gene>
<evidence type="ECO:0000313" key="4">
    <source>
        <dbReference type="Proteomes" id="UP000626109"/>
    </source>
</evidence>
<feature type="compositionally biased region" description="Acidic residues" evidence="1">
    <location>
        <begin position="547"/>
        <end position="561"/>
    </location>
</feature>
<evidence type="ECO:0000256" key="1">
    <source>
        <dbReference type="SAM" id="MobiDB-lite"/>
    </source>
</evidence>
<evidence type="ECO:0000313" key="3">
    <source>
        <dbReference type="EMBL" id="CAE8662591.1"/>
    </source>
</evidence>
<dbReference type="PANTHER" id="PTHR15744">
    <property type="entry name" value="BLOM7"/>
    <property type="match status" value="1"/>
</dbReference>
<accession>A0A813J1G1</accession>
<proteinExistence type="predicted"/>
<organism evidence="3 4">
    <name type="scientific">Polarella glacialis</name>
    <name type="common">Dinoflagellate</name>
    <dbReference type="NCBI Taxonomy" id="89957"/>
    <lineage>
        <taxon>Eukaryota</taxon>
        <taxon>Sar</taxon>
        <taxon>Alveolata</taxon>
        <taxon>Dinophyceae</taxon>
        <taxon>Suessiales</taxon>
        <taxon>Suessiaceae</taxon>
        <taxon>Polarella</taxon>
    </lineage>
</organism>
<sequence>MSISSESTPGACAAVGALSPPCRAARGASLKGALTPRTGALESDGLNLVVGRWIDGDGSEFVVVLNSGGNSCSVETKRASGEVIRTRMIFMGLRRPSEVLVYFCGRDYVLNADKVTEMELRWEPLRGSRWCTWKRLVTPGPLLLARRDLEKSQLNWRPKVPHSQLADKCEEHGLHFRLKTVLGGFGPEMTVNLVQSKKGKYSQTRRCRAPQVKGDPFIRLAAQLVLGRGELVVDEYSKFVGYFDLGLEDDDEFCLVKRVLGKGGHNMRSIAEECSAKLRLRGIGSGFLEGREAREASMPLQIHISCMDLDNYMKAIGQVGTLLKELYKHYRRYATSKGMTTPELKMRFEELRRDDHGLNQFESRSDSQKARDRLDRDQGRQHLSFLKKSEKTSLASEVTSSCARSETTCPEASFLDSPETLADASPREEEGTQGELELYSGRRIPVPTTAAGRRLVARFGGAKCASLADQAAREVQQRQRDERKKARAWSRPRPGQDKTVQTWVIGEAFATEGEKHRAQVQQRGWEAGWASRGGEKRSGGWGKMGEWDDEWGDWDEWGEWH</sequence>
<dbReference type="AlphaFoldDB" id="A0A813J1G1"/>
<name>A0A813J1G1_POLGL</name>
<dbReference type="Pfam" id="PF22675">
    <property type="entry name" value="KH-I_KHDC4-BBP"/>
    <property type="match status" value="1"/>
</dbReference>
<comment type="caution">
    <text evidence="3">The sequence shown here is derived from an EMBL/GenBank/DDBJ whole genome shotgun (WGS) entry which is preliminary data.</text>
</comment>
<dbReference type="InterPro" id="IPR036612">
    <property type="entry name" value="KH_dom_type_1_sf"/>
</dbReference>
<dbReference type="SUPFAM" id="SSF54791">
    <property type="entry name" value="Eukaryotic type KH-domain (KH-domain type I)"/>
    <property type="match status" value="1"/>
</dbReference>
<evidence type="ECO:0000259" key="2">
    <source>
        <dbReference type="Pfam" id="PF22675"/>
    </source>
</evidence>
<feature type="region of interest" description="Disordered" evidence="1">
    <location>
        <begin position="514"/>
        <end position="561"/>
    </location>
</feature>
<dbReference type="InterPro" id="IPR055256">
    <property type="entry name" value="KH_1_KHDC4/BBP-like"/>
</dbReference>
<feature type="compositionally biased region" description="Basic and acidic residues" evidence="1">
    <location>
        <begin position="475"/>
        <end position="484"/>
    </location>
</feature>
<dbReference type="Proteomes" id="UP000626109">
    <property type="component" value="Unassembled WGS sequence"/>
</dbReference>
<dbReference type="GO" id="GO:0005634">
    <property type="term" value="C:nucleus"/>
    <property type="evidence" value="ECO:0007669"/>
    <property type="project" value="InterPro"/>
</dbReference>
<feature type="region of interest" description="Disordered" evidence="1">
    <location>
        <begin position="475"/>
        <end position="496"/>
    </location>
</feature>